<gene>
    <name evidence="1" type="ORF">PFDG_05365</name>
</gene>
<evidence type="ECO:0000313" key="2">
    <source>
        <dbReference type="Proteomes" id="UP000054282"/>
    </source>
</evidence>
<dbReference type="AlphaFoldDB" id="A0A0L7MAG6"/>
<dbReference type="EMBL" id="GG703382">
    <property type="protein sequence ID" value="KOB89811.1"/>
    <property type="molecule type" value="Genomic_DNA"/>
</dbReference>
<organism evidence="1 2">
    <name type="scientific">Plasmodium falciparum (isolate Dd2)</name>
    <dbReference type="NCBI Taxonomy" id="57267"/>
    <lineage>
        <taxon>Eukaryota</taxon>
        <taxon>Sar</taxon>
        <taxon>Alveolata</taxon>
        <taxon>Apicomplexa</taxon>
        <taxon>Aconoidasida</taxon>
        <taxon>Haemosporida</taxon>
        <taxon>Plasmodiidae</taxon>
        <taxon>Plasmodium</taxon>
        <taxon>Plasmodium (Laverania)</taxon>
    </lineage>
</organism>
<name>A0A0L7MAG6_PLAF4</name>
<dbReference type="InterPro" id="IPR027417">
    <property type="entry name" value="P-loop_NTPase"/>
</dbReference>
<sequence>MDTIRQEIDMEERLHLQKPFISCGPPGSGKNMILTSVLTNSSVLEIAILNFSSGSLPNL</sequence>
<proteinExistence type="predicted"/>
<reference evidence="2" key="2">
    <citation type="submission" date="2006-09" db="EMBL/GenBank/DDBJ databases">
        <title>The genome sequence of Plasmodium falciparum Dd2.</title>
        <authorList>
            <consortium name="The Broad Institute Genome Sequencing Platform"/>
            <person name="Birren B."/>
            <person name="Lander E."/>
            <person name="Galagan J."/>
            <person name="Nusbaum C."/>
            <person name="Devon K."/>
            <person name="Henn M."/>
            <person name="Jaffe D."/>
            <person name="Butler J."/>
            <person name="Alvarez P."/>
            <person name="Gnerre S."/>
            <person name="Grabherr M."/>
            <person name="Kleber M."/>
            <person name="Mauceli E."/>
            <person name="Brockman W."/>
            <person name="MacCallum I.A."/>
            <person name="Rounsley S."/>
            <person name="Young S."/>
            <person name="LaButti K."/>
            <person name="Pushparaj V."/>
            <person name="DeCaprio D."/>
            <person name="Crawford M."/>
            <person name="Koehrsen M."/>
            <person name="Engels R."/>
            <person name="Montgomery P."/>
            <person name="Pearson M."/>
            <person name="Howarth C."/>
            <person name="Larson L."/>
            <person name="Luoma S."/>
            <person name="White J."/>
            <person name="Kodira C."/>
            <person name="Zeng Q."/>
            <person name="O'Leary S."/>
            <person name="Yandava C."/>
            <person name="Alvarado L."/>
            <person name="Wirth D."/>
            <person name="Volkman S."/>
            <person name="Hartl D."/>
        </authorList>
    </citation>
    <scope>NUCLEOTIDE SEQUENCE [LARGE SCALE GENOMIC DNA]</scope>
</reference>
<accession>A0A0L7MAG6</accession>
<reference evidence="2" key="1">
    <citation type="submission" date="2006-09" db="EMBL/GenBank/DDBJ databases">
        <title>Annotation of Plasmodium falciparum Dd2.</title>
        <authorList>
            <consortium name="The Broad Institute Genome Sequencing Platform"/>
            <person name="Volkman S.K."/>
            <person name="Neafsey D.E."/>
            <person name="Dash A.P."/>
            <person name="Chitnis C.E."/>
            <person name="Hartl D.L."/>
            <person name="Young S.K."/>
            <person name="Zeng Q."/>
            <person name="Koehrsen M."/>
            <person name="Alvarado L."/>
            <person name="Berlin A."/>
            <person name="Borenstein D."/>
            <person name="Chapman S.B."/>
            <person name="Chen Z."/>
            <person name="Engels R."/>
            <person name="Freedman E."/>
            <person name="Gellesch M."/>
            <person name="Goldberg J."/>
            <person name="Griggs A."/>
            <person name="Gujja S."/>
            <person name="Heilman E.R."/>
            <person name="Heiman D.I."/>
            <person name="Howarth C."/>
            <person name="Jen D."/>
            <person name="Larson L."/>
            <person name="Mehta T."/>
            <person name="Neiman D."/>
            <person name="Park D."/>
            <person name="Pearson M."/>
            <person name="Roberts A."/>
            <person name="Saif S."/>
            <person name="Shea T."/>
            <person name="Shenoy N."/>
            <person name="Sisk P."/>
            <person name="Stolte C."/>
            <person name="Sykes S."/>
            <person name="Walk T."/>
            <person name="White J."/>
            <person name="Yandava C."/>
            <person name="Haas B."/>
            <person name="Henn M.R."/>
            <person name="Nusbaum C."/>
            <person name="Birren B."/>
        </authorList>
    </citation>
    <scope>NUCLEOTIDE SEQUENCE [LARGE SCALE GENOMIC DNA]</scope>
</reference>
<dbReference type="KEGG" id="pfd:PFDG_05365"/>
<protein>
    <submittedName>
        <fullName evidence="1">Uncharacterized protein</fullName>
    </submittedName>
</protein>
<dbReference type="Gene3D" id="3.40.50.300">
    <property type="entry name" value="P-loop containing nucleotide triphosphate hydrolases"/>
    <property type="match status" value="1"/>
</dbReference>
<dbReference type="Proteomes" id="UP000054282">
    <property type="component" value="Unassembled WGS sequence"/>
</dbReference>
<evidence type="ECO:0000313" key="1">
    <source>
        <dbReference type="EMBL" id="KOB89811.1"/>
    </source>
</evidence>